<keyword evidence="1" id="KW-0812">Transmembrane</keyword>
<evidence type="ECO:0000313" key="2">
    <source>
        <dbReference type="EMBL" id="OIJ10943.1"/>
    </source>
</evidence>
<keyword evidence="3" id="KW-1185">Reference proteome</keyword>
<dbReference type="AlphaFoldDB" id="A0A1S2LFU8"/>
<keyword evidence="1" id="KW-0472">Membrane</keyword>
<reference evidence="2 3" key="1">
    <citation type="submission" date="2016-10" db="EMBL/GenBank/DDBJ databases">
        <title>Draft genome sequences of four alkaliphilic bacteria belonging to the Anaerobacillus genus.</title>
        <authorList>
            <person name="Bassil N.M."/>
            <person name="Lloyd J.R."/>
        </authorList>
    </citation>
    <scope>NUCLEOTIDE SEQUENCE [LARGE SCALE GENOMIC DNA]</scope>
    <source>
        <strain evidence="2 3">DSM 15340</strain>
    </source>
</reference>
<dbReference type="RefSeq" id="WP_071313732.1">
    <property type="nucleotide sequence ID" value="NZ_MLQQ01000035.1"/>
</dbReference>
<evidence type="ECO:0000256" key="1">
    <source>
        <dbReference type="SAM" id="Phobius"/>
    </source>
</evidence>
<protein>
    <submittedName>
        <fullName evidence="2">Uncharacterized protein</fullName>
    </submittedName>
</protein>
<organism evidence="2 3">
    <name type="scientific">Anaerobacillus arseniciselenatis</name>
    <dbReference type="NCBI Taxonomy" id="85682"/>
    <lineage>
        <taxon>Bacteria</taxon>
        <taxon>Bacillati</taxon>
        <taxon>Bacillota</taxon>
        <taxon>Bacilli</taxon>
        <taxon>Bacillales</taxon>
        <taxon>Bacillaceae</taxon>
        <taxon>Anaerobacillus</taxon>
    </lineage>
</organism>
<name>A0A1S2LFU8_9BACI</name>
<dbReference type="OrthoDB" id="2969610at2"/>
<comment type="caution">
    <text evidence="2">The sequence shown here is derived from an EMBL/GenBank/DDBJ whole genome shotgun (WGS) entry which is preliminary data.</text>
</comment>
<accession>A0A1S2LFU8</accession>
<keyword evidence="1" id="KW-1133">Transmembrane helix</keyword>
<gene>
    <name evidence="2" type="ORF">BKP35_12710</name>
</gene>
<feature type="transmembrane region" description="Helical" evidence="1">
    <location>
        <begin position="36"/>
        <end position="56"/>
    </location>
</feature>
<proteinExistence type="predicted"/>
<dbReference type="EMBL" id="MLQQ01000035">
    <property type="protein sequence ID" value="OIJ10943.1"/>
    <property type="molecule type" value="Genomic_DNA"/>
</dbReference>
<sequence length="83" mass="9610">MRRKRLFLCLLLGIAIVFYGVPYLNFQGDLKTVIFSITWVLFALAAISGNLIALLYGKRVNRRATTTKQIFKQQKKQKVRQYG</sequence>
<dbReference type="Proteomes" id="UP000180098">
    <property type="component" value="Unassembled WGS sequence"/>
</dbReference>
<evidence type="ECO:0000313" key="3">
    <source>
        <dbReference type="Proteomes" id="UP000180098"/>
    </source>
</evidence>